<dbReference type="PANTHER" id="PTHR30153">
    <property type="entry name" value="REPLICATIVE DNA HELICASE DNAB"/>
    <property type="match status" value="1"/>
</dbReference>
<dbReference type="EMBL" id="LAZR01061240">
    <property type="protein sequence ID" value="KKK63983.1"/>
    <property type="molecule type" value="Genomic_DNA"/>
</dbReference>
<dbReference type="InterPro" id="IPR027417">
    <property type="entry name" value="P-loop_NTPase"/>
</dbReference>
<dbReference type="GO" id="GO:0005829">
    <property type="term" value="C:cytosol"/>
    <property type="evidence" value="ECO:0007669"/>
    <property type="project" value="TreeGrafter"/>
</dbReference>
<reference evidence="2" key="1">
    <citation type="journal article" date="2015" name="Nature">
        <title>Complex archaea that bridge the gap between prokaryotes and eukaryotes.</title>
        <authorList>
            <person name="Spang A."/>
            <person name="Saw J.H."/>
            <person name="Jorgensen S.L."/>
            <person name="Zaremba-Niedzwiedzka K."/>
            <person name="Martijn J."/>
            <person name="Lind A.E."/>
            <person name="van Eijk R."/>
            <person name="Schleper C."/>
            <person name="Guy L."/>
            <person name="Ettema T.J."/>
        </authorList>
    </citation>
    <scope>NUCLEOTIDE SEQUENCE</scope>
</reference>
<dbReference type="GO" id="GO:0003678">
    <property type="term" value="F:DNA helicase activity"/>
    <property type="evidence" value="ECO:0007669"/>
    <property type="project" value="InterPro"/>
</dbReference>
<proteinExistence type="predicted"/>
<dbReference type="InterPro" id="IPR007694">
    <property type="entry name" value="DNA_helicase_DnaB-like_C"/>
</dbReference>
<protein>
    <recommendedName>
        <fullName evidence="1">SF4 helicase domain-containing protein</fullName>
    </recommendedName>
</protein>
<evidence type="ECO:0000313" key="2">
    <source>
        <dbReference type="EMBL" id="KKK63983.1"/>
    </source>
</evidence>
<comment type="caution">
    <text evidence="2">The sequence shown here is derived from an EMBL/GenBank/DDBJ whole genome shotgun (WGS) entry which is preliminary data.</text>
</comment>
<sequence>MEKFDEALLGGVSPGELIVVIGKPGHGKTSLVQSWTVTLAKQVPSLWFSYEMLNKPLWNKFVAMGASTKEPIFIPTRNDSGNIEWVTKIIEKGIKERGVKLVVIDHLGYLKPPKGTYSNQADAITYTARHLKFLAEKY</sequence>
<dbReference type="AlphaFoldDB" id="A0A0F8X5C9"/>
<name>A0A0F8X5C9_9ZZZZ</name>
<accession>A0A0F8X5C9</accession>
<dbReference type="Gene3D" id="3.40.50.300">
    <property type="entry name" value="P-loop containing nucleotide triphosphate hydrolases"/>
    <property type="match status" value="2"/>
</dbReference>
<dbReference type="GO" id="GO:0005524">
    <property type="term" value="F:ATP binding"/>
    <property type="evidence" value="ECO:0007669"/>
    <property type="project" value="InterPro"/>
</dbReference>
<dbReference type="PANTHER" id="PTHR30153:SF2">
    <property type="entry name" value="REPLICATIVE DNA HELICASE"/>
    <property type="match status" value="1"/>
</dbReference>
<feature type="non-terminal residue" evidence="2">
    <location>
        <position position="138"/>
    </location>
</feature>
<feature type="domain" description="SF4 helicase" evidence="1">
    <location>
        <begin position="3"/>
        <end position="66"/>
    </location>
</feature>
<dbReference type="SUPFAM" id="SSF52540">
    <property type="entry name" value="P-loop containing nucleoside triphosphate hydrolases"/>
    <property type="match status" value="1"/>
</dbReference>
<dbReference type="GO" id="GO:0006260">
    <property type="term" value="P:DNA replication"/>
    <property type="evidence" value="ECO:0007669"/>
    <property type="project" value="InterPro"/>
</dbReference>
<gene>
    <name evidence="2" type="ORF">LCGC14_2988790</name>
</gene>
<organism evidence="2">
    <name type="scientific">marine sediment metagenome</name>
    <dbReference type="NCBI Taxonomy" id="412755"/>
    <lineage>
        <taxon>unclassified sequences</taxon>
        <taxon>metagenomes</taxon>
        <taxon>ecological metagenomes</taxon>
    </lineage>
</organism>
<dbReference type="Pfam" id="PF03796">
    <property type="entry name" value="DnaB_C"/>
    <property type="match status" value="1"/>
</dbReference>
<evidence type="ECO:0000259" key="1">
    <source>
        <dbReference type="Pfam" id="PF03796"/>
    </source>
</evidence>